<dbReference type="EMBL" id="BTSY01000156">
    <property type="protein sequence ID" value="GMT37492.1"/>
    <property type="molecule type" value="Genomic_DNA"/>
</dbReference>
<protein>
    <recommendedName>
        <fullName evidence="3">Fibrinogen C-terminal domain-containing protein</fullName>
    </recommendedName>
</protein>
<feature type="compositionally biased region" description="Low complexity" evidence="1">
    <location>
        <begin position="102"/>
        <end position="111"/>
    </location>
</feature>
<gene>
    <name evidence="4" type="ORF">PFISCL1PPCAC_22732</name>
    <name evidence="5" type="ORF">PFISCL1PPCAC_28789</name>
</gene>
<keyword evidence="2" id="KW-0472">Membrane</keyword>
<evidence type="ECO:0000259" key="3">
    <source>
        <dbReference type="PROSITE" id="PS51406"/>
    </source>
</evidence>
<reference evidence="5" key="1">
    <citation type="submission" date="2023-10" db="EMBL/GenBank/DDBJ databases">
        <title>Genome assembly of Pristionchus species.</title>
        <authorList>
            <person name="Yoshida K."/>
            <person name="Sommer R.J."/>
        </authorList>
    </citation>
    <scope>NUCLEOTIDE SEQUENCE</scope>
    <source>
        <strain evidence="5">RS5133</strain>
    </source>
</reference>
<evidence type="ECO:0000256" key="1">
    <source>
        <dbReference type="SAM" id="MobiDB-lite"/>
    </source>
</evidence>
<dbReference type="PANTHER" id="PTHR19143:SF444">
    <property type="entry name" value="PROTEIN SCABROUS"/>
    <property type="match status" value="1"/>
</dbReference>
<feature type="domain" description="Fibrinogen C-terminal" evidence="3">
    <location>
        <begin position="221"/>
        <end position="478"/>
    </location>
</feature>
<keyword evidence="2" id="KW-0812">Transmembrane</keyword>
<dbReference type="PROSITE" id="PS51406">
    <property type="entry name" value="FIBRINOGEN_C_2"/>
    <property type="match status" value="1"/>
</dbReference>
<dbReference type="PANTHER" id="PTHR19143">
    <property type="entry name" value="FIBRINOGEN/TENASCIN/ANGIOPOEITIN"/>
    <property type="match status" value="1"/>
</dbReference>
<dbReference type="EMBL" id="BTSY01000006">
    <property type="protein sequence ID" value="GMT31435.1"/>
    <property type="molecule type" value="Genomic_DNA"/>
</dbReference>
<evidence type="ECO:0000256" key="2">
    <source>
        <dbReference type="SAM" id="Phobius"/>
    </source>
</evidence>
<sequence>MRAAYHSEYRPGALDTSELDPCIAAETRLKKSSFSTSKKRTLCLLAALALVFLIFLVILFVVISESKPASVTHTVGDMDYEMMEGSSLVRKPPPPPPPPPATTTRSTVFTTTEHRSTTVRPTIRTIEKVTKKDEEPVQIQRVQAIFVPIVGRSYDAINTAFLQYQLPVEQPITTKTTAATAATTATTAAAPTTTTARAAMRTRPTSVFPTASLHDELPYARKSETIRESCVDHATASLGSGVYRISPNGVDPPFDVYCRMDEDDVVGTKEGVPREGGAWTYVQSLSEEAFFYNRTFAEYSAGFGRVDGSHWLGLAYMNRLAAGGANDTPATLRIELYGDYCLADKQCSGRPEGFWWGEWDFGLGSSSDFFPLHISFARHGNLTVQNKEDVFYSMNNGRQFTTADADHDADSLVNCGQTRNFGGWWHHDCTYVALNGLYGDFRSKLRYQVWYRAAMAGDHKFSYHIHPKRSIMMVRPRA</sequence>
<feature type="compositionally biased region" description="Pro residues" evidence="1">
    <location>
        <begin position="91"/>
        <end position="101"/>
    </location>
</feature>
<evidence type="ECO:0000313" key="5">
    <source>
        <dbReference type="EMBL" id="GMT37492.1"/>
    </source>
</evidence>
<dbReference type="SMART" id="SM00186">
    <property type="entry name" value="FBG"/>
    <property type="match status" value="1"/>
</dbReference>
<feature type="transmembrane region" description="Helical" evidence="2">
    <location>
        <begin position="41"/>
        <end position="63"/>
    </location>
</feature>
<feature type="region of interest" description="Disordered" evidence="1">
    <location>
        <begin position="84"/>
        <end position="117"/>
    </location>
</feature>
<dbReference type="InterPro" id="IPR014716">
    <property type="entry name" value="Fibrinogen_a/b/g_C_1"/>
</dbReference>
<organism evidence="5 6">
    <name type="scientific">Pristionchus fissidentatus</name>
    <dbReference type="NCBI Taxonomy" id="1538716"/>
    <lineage>
        <taxon>Eukaryota</taxon>
        <taxon>Metazoa</taxon>
        <taxon>Ecdysozoa</taxon>
        <taxon>Nematoda</taxon>
        <taxon>Chromadorea</taxon>
        <taxon>Rhabditida</taxon>
        <taxon>Rhabditina</taxon>
        <taxon>Diplogasteromorpha</taxon>
        <taxon>Diplogasteroidea</taxon>
        <taxon>Neodiplogasteridae</taxon>
        <taxon>Pristionchus</taxon>
    </lineage>
</organism>
<dbReference type="GO" id="GO:0005615">
    <property type="term" value="C:extracellular space"/>
    <property type="evidence" value="ECO:0007669"/>
    <property type="project" value="TreeGrafter"/>
</dbReference>
<evidence type="ECO:0000313" key="6">
    <source>
        <dbReference type="Proteomes" id="UP001432322"/>
    </source>
</evidence>
<dbReference type="Pfam" id="PF00147">
    <property type="entry name" value="Fibrinogen_C"/>
    <property type="match status" value="1"/>
</dbReference>
<dbReference type="InterPro" id="IPR002181">
    <property type="entry name" value="Fibrinogen_a/b/g_C_dom"/>
</dbReference>
<comment type="caution">
    <text evidence="5">The sequence shown here is derived from an EMBL/GenBank/DDBJ whole genome shotgun (WGS) entry which is preliminary data.</text>
</comment>
<dbReference type="SUPFAM" id="SSF56496">
    <property type="entry name" value="Fibrinogen C-terminal domain-like"/>
    <property type="match status" value="1"/>
</dbReference>
<keyword evidence="2" id="KW-1133">Transmembrane helix</keyword>
<dbReference type="Gene3D" id="3.90.215.10">
    <property type="entry name" value="Gamma Fibrinogen, chain A, domain 1"/>
    <property type="match status" value="1"/>
</dbReference>
<name>A0AAV5WZ39_9BILA</name>
<dbReference type="InterPro" id="IPR050373">
    <property type="entry name" value="Fibrinogen_C-term_domain"/>
</dbReference>
<keyword evidence="6" id="KW-1185">Reference proteome</keyword>
<accession>A0AAV5WZ39</accession>
<dbReference type="Proteomes" id="UP001432322">
    <property type="component" value="Unassembled WGS sequence"/>
</dbReference>
<proteinExistence type="predicted"/>
<dbReference type="InterPro" id="IPR036056">
    <property type="entry name" value="Fibrinogen-like_C"/>
</dbReference>
<evidence type="ECO:0000313" key="4">
    <source>
        <dbReference type="EMBL" id="GMT31435.1"/>
    </source>
</evidence>
<dbReference type="AlphaFoldDB" id="A0AAV5WZ39"/>